<feature type="transmembrane region" description="Helical" evidence="1">
    <location>
        <begin position="148"/>
        <end position="165"/>
    </location>
</feature>
<feature type="transmembrane region" description="Helical" evidence="1">
    <location>
        <begin position="390"/>
        <end position="414"/>
    </location>
</feature>
<reference evidence="2" key="1">
    <citation type="submission" date="2024-06" db="EMBL/GenBank/DDBJ databases">
        <title>Lacrimispora cavernae sp. nov., a novel anaerobe isolated from bat guano pile inside a cave.</title>
        <authorList>
            <person name="Miller S.L."/>
            <person name="Lu N."/>
            <person name="King J."/>
            <person name="Sankaranarayanan K."/>
            <person name="Lawson P.A."/>
        </authorList>
    </citation>
    <scope>NUCLEOTIDE SEQUENCE</scope>
    <source>
        <strain evidence="2">BS-2</strain>
    </source>
</reference>
<feature type="transmembrane region" description="Helical" evidence="1">
    <location>
        <begin position="123"/>
        <end position="142"/>
    </location>
</feature>
<keyword evidence="1" id="KW-0472">Membrane</keyword>
<keyword evidence="1" id="KW-1133">Transmembrane helix</keyword>
<feature type="transmembrane region" description="Helical" evidence="1">
    <location>
        <begin position="186"/>
        <end position="205"/>
    </location>
</feature>
<evidence type="ECO:0000256" key="1">
    <source>
        <dbReference type="SAM" id="Phobius"/>
    </source>
</evidence>
<feature type="transmembrane region" description="Helical" evidence="1">
    <location>
        <begin position="476"/>
        <end position="497"/>
    </location>
</feature>
<protein>
    <submittedName>
        <fullName evidence="2">Sodium:solute symporter</fullName>
    </submittedName>
</protein>
<feature type="transmembrane region" description="Helical" evidence="1">
    <location>
        <begin position="258"/>
        <end position="277"/>
    </location>
</feature>
<feature type="transmembrane region" description="Helical" evidence="1">
    <location>
        <begin position="7"/>
        <end position="26"/>
    </location>
</feature>
<feature type="transmembrane region" description="Helical" evidence="1">
    <location>
        <begin position="46"/>
        <end position="65"/>
    </location>
</feature>
<evidence type="ECO:0000313" key="2">
    <source>
        <dbReference type="EMBL" id="XBS53929.1"/>
    </source>
</evidence>
<dbReference type="RefSeq" id="WP_349946227.1">
    <property type="nucleotide sequence ID" value="NZ_CP157940.1"/>
</dbReference>
<feature type="transmembrane region" description="Helical" evidence="1">
    <location>
        <begin position="509"/>
        <end position="531"/>
    </location>
</feature>
<name>A0AAU7PNW0_9FIRM</name>
<gene>
    <name evidence="2" type="ORF">ABFV83_19330</name>
</gene>
<proteinExistence type="predicted"/>
<dbReference type="EMBL" id="CP157940">
    <property type="protein sequence ID" value="XBS53929.1"/>
    <property type="molecule type" value="Genomic_DNA"/>
</dbReference>
<feature type="transmembrane region" description="Helical" evidence="1">
    <location>
        <begin position="289"/>
        <end position="307"/>
    </location>
</feature>
<dbReference type="AlphaFoldDB" id="A0AAU7PNW0"/>
<feature type="transmembrane region" description="Helical" evidence="1">
    <location>
        <begin position="72"/>
        <end position="92"/>
    </location>
</feature>
<sequence>MGRSQKRGIGVLLFMVFSAAGILYSLNQILNQEVFQWIMNQSEYKTMMAETAELFAAFCLCGFLFPKNRQKLTAAVLITALFLWAHVAFLPVLVSGLYLAYILFFGRFLRVSLWRLPRADGLASDFLTGAVFLLVMFCLMSAVGIGSITHLTVFVIGSGGILLLFGRSCLGDGEGENGIAFSGKEIFLLAFLLSMVCLQAGRLNIAVDYDSLWYGVRSRYILDNGHGIYENLGTIGIVYTYSKGFEVLTLPLTQLPSYSFVTSVNLWLSLGVLFMGYKIGRFYMKREQAVFLAALLSGVPGIMNMAVTAKSDIITLLVQEIMVYYLLCYIKAGRKSWRYLAYGTSAFFLSLTLKPTALVFSTAVFGMGFLYLLGKFMFPKFGAEAGNGGGLAVMAGSLLALGGIWARTLVLTGLPLTSVFSSLLTKIGFHLKYPFMVNSIPNYSAGMSPKEKAVHLANRLHGFFFCPVGEDMDHVILAWGGFLLFFLLLLWIVSCFYGKNVDRGKNCQLSVFLKVIYVPFLVVNLISLGLLTQVDGNYFMLFYVLTTVYVLKAAAEAREKAVWRGGIGAGVWVLMFSVFFTAMTSWNWCLGFTPVSFHHKGYYDHQEAARQDMISKGNGEIWDILASDPEIRLIAIGDHPDVLAFPCNVQSYDDITGVWGNVTLVKKMDYFVEFMDYAKTDYVYVQAGYTGEENRSYTLVRDLIGVGKLIPICYDNGNLLAAVDVNGDYSENSVQALTEFEQCYIKKETNEEQ</sequence>
<organism evidence="2">
    <name type="scientific">Lacrimispora sp. BS-2</name>
    <dbReference type="NCBI Taxonomy" id="3151850"/>
    <lineage>
        <taxon>Bacteria</taxon>
        <taxon>Bacillati</taxon>
        <taxon>Bacillota</taxon>
        <taxon>Clostridia</taxon>
        <taxon>Lachnospirales</taxon>
        <taxon>Lachnospiraceae</taxon>
        <taxon>Lacrimispora</taxon>
    </lineage>
</organism>
<feature type="transmembrane region" description="Helical" evidence="1">
    <location>
        <begin position="313"/>
        <end position="330"/>
    </location>
</feature>
<feature type="transmembrane region" description="Helical" evidence="1">
    <location>
        <begin position="567"/>
        <end position="588"/>
    </location>
</feature>
<accession>A0AAU7PNW0</accession>
<feature type="transmembrane region" description="Helical" evidence="1">
    <location>
        <begin position="537"/>
        <end position="555"/>
    </location>
</feature>
<keyword evidence="1" id="KW-0812">Transmembrane</keyword>